<proteinExistence type="predicted"/>
<dbReference type="STRING" id="1423773.FD30_GL002228"/>
<name>A0A0R1JT79_9LACO</name>
<accession>A0A0R1JT79</accession>
<comment type="caution">
    <text evidence="2">The sequence shown here is derived from an EMBL/GenBank/DDBJ whole genome shotgun (WGS) entry which is preliminary data.</text>
</comment>
<evidence type="ECO:0000313" key="3">
    <source>
        <dbReference type="Proteomes" id="UP000051162"/>
    </source>
</evidence>
<dbReference type="AlphaFoldDB" id="A0A0R1JT79"/>
<dbReference type="OrthoDB" id="2308731at2"/>
<dbReference type="RefSeq" id="WP_024747312.1">
    <property type="nucleotide sequence ID" value="NZ_AZDT01000046.1"/>
</dbReference>
<organism evidence="2 3">
    <name type="scientific">Levilactobacillus namurensis DSM 19117</name>
    <dbReference type="NCBI Taxonomy" id="1423773"/>
    <lineage>
        <taxon>Bacteria</taxon>
        <taxon>Bacillati</taxon>
        <taxon>Bacillota</taxon>
        <taxon>Bacilli</taxon>
        <taxon>Lactobacillales</taxon>
        <taxon>Lactobacillaceae</taxon>
        <taxon>Levilactobacillus</taxon>
    </lineage>
</organism>
<dbReference type="EMBL" id="AZDT01000046">
    <property type="protein sequence ID" value="KRK74479.1"/>
    <property type="molecule type" value="Genomic_DNA"/>
</dbReference>
<dbReference type="GeneID" id="84782521"/>
<dbReference type="PATRIC" id="fig|1423773.3.peg.2286"/>
<sequence>MKQTTSRICSQCGYQNAGDANFCLKCGAKLSAADDYIMVPHSSDLSFPLTGLDLTDDEIAQTKRFVITQATTIPAGYRSAGLVFAESDVAPQAGQKAAWEDLMKHLMALLLAKHYDGCAHIVLQPQPTNPSQLCLYGEALVAQPQV</sequence>
<evidence type="ECO:0000313" key="2">
    <source>
        <dbReference type="EMBL" id="KRK74479.1"/>
    </source>
</evidence>
<protein>
    <recommendedName>
        <fullName evidence="1">Zinc-ribbon domain-containing protein</fullName>
    </recommendedName>
</protein>
<evidence type="ECO:0000259" key="1">
    <source>
        <dbReference type="Pfam" id="PF13240"/>
    </source>
</evidence>
<dbReference type="Proteomes" id="UP000051162">
    <property type="component" value="Unassembled WGS sequence"/>
</dbReference>
<dbReference type="Pfam" id="PF13240">
    <property type="entry name" value="Zn_Ribbon_1"/>
    <property type="match status" value="1"/>
</dbReference>
<feature type="domain" description="Zinc-ribbon" evidence="1">
    <location>
        <begin position="9"/>
        <end position="30"/>
    </location>
</feature>
<dbReference type="InterPro" id="IPR026870">
    <property type="entry name" value="Zinc_ribbon_dom"/>
</dbReference>
<reference evidence="2 3" key="1">
    <citation type="journal article" date="2015" name="Genome Announc.">
        <title>Expanding the biotechnology potential of lactobacilli through comparative genomics of 213 strains and associated genera.</title>
        <authorList>
            <person name="Sun Z."/>
            <person name="Harris H.M."/>
            <person name="McCann A."/>
            <person name="Guo C."/>
            <person name="Argimon S."/>
            <person name="Zhang W."/>
            <person name="Yang X."/>
            <person name="Jeffery I.B."/>
            <person name="Cooney J.C."/>
            <person name="Kagawa T.F."/>
            <person name="Liu W."/>
            <person name="Song Y."/>
            <person name="Salvetti E."/>
            <person name="Wrobel A."/>
            <person name="Rasinkangas P."/>
            <person name="Parkhill J."/>
            <person name="Rea M.C."/>
            <person name="O'Sullivan O."/>
            <person name="Ritari J."/>
            <person name="Douillard F.P."/>
            <person name="Paul Ross R."/>
            <person name="Yang R."/>
            <person name="Briner A.E."/>
            <person name="Felis G.E."/>
            <person name="de Vos W.M."/>
            <person name="Barrangou R."/>
            <person name="Klaenhammer T.R."/>
            <person name="Caufield P.W."/>
            <person name="Cui Y."/>
            <person name="Zhang H."/>
            <person name="O'Toole P.W."/>
        </authorList>
    </citation>
    <scope>NUCLEOTIDE SEQUENCE [LARGE SCALE GENOMIC DNA]</scope>
    <source>
        <strain evidence="2 3">DSM 19117</strain>
    </source>
</reference>
<keyword evidence="3" id="KW-1185">Reference proteome</keyword>
<gene>
    <name evidence="2" type="ORF">FD30_GL002228</name>
</gene>